<name>A0A099T3L7_METMT</name>
<keyword evidence="5" id="KW-1185">Reference proteome</keyword>
<dbReference type="InterPro" id="IPR011006">
    <property type="entry name" value="CheY-like_superfamily"/>
</dbReference>
<dbReference type="CDD" id="cd17534">
    <property type="entry name" value="REC_DC-like"/>
    <property type="match status" value="1"/>
</dbReference>
<evidence type="ECO:0000313" key="4">
    <source>
        <dbReference type="EMBL" id="KGK99642.1"/>
    </source>
</evidence>
<dbReference type="Proteomes" id="UP000029859">
    <property type="component" value="Unassembled WGS sequence"/>
</dbReference>
<dbReference type="InterPro" id="IPR001789">
    <property type="entry name" value="Sig_transdc_resp-reg_receiver"/>
</dbReference>
<dbReference type="Gene3D" id="3.40.50.2300">
    <property type="match status" value="1"/>
</dbReference>
<dbReference type="GO" id="GO:0000160">
    <property type="term" value="P:phosphorelay signal transduction system"/>
    <property type="evidence" value="ECO:0007669"/>
    <property type="project" value="InterPro"/>
</dbReference>
<dbReference type="Pfam" id="PF00072">
    <property type="entry name" value="Response_reg"/>
    <property type="match status" value="1"/>
</dbReference>
<dbReference type="AlphaFoldDB" id="A0A099T3L7"/>
<dbReference type="InterPro" id="IPR050595">
    <property type="entry name" value="Bact_response_regulator"/>
</dbReference>
<dbReference type="RefSeq" id="WP_048193163.1">
    <property type="nucleotide sequence ID" value="NZ_CAAGSM010000003.1"/>
</dbReference>
<gene>
    <name evidence="4" type="ORF">LI82_01335</name>
</gene>
<dbReference type="OrthoDB" id="2830at2157"/>
<evidence type="ECO:0000256" key="2">
    <source>
        <dbReference type="PROSITE-ProRule" id="PRU00169"/>
    </source>
</evidence>
<dbReference type="SMART" id="SM00448">
    <property type="entry name" value="REC"/>
    <property type="match status" value="1"/>
</dbReference>
<accession>A0A099T3L7</accession>
<keyword evidence="1 2" id="KW-0597">Phosphoprotein</keyword>
<reference evidence="4 5" key="1">
    <citation type="submission" date="2014-09" db="EMBL/GenBank/DDBJ databases">
        <title>Draft genome sequence of an obligately methylotrophic methanogen, Methanococcoides methylutens, isolated from marine sediment.</title>
        <authorList>
            <person name="Guan Y."/>
            <person name="Ngugi D.K."/>
            <person name="Blom J."/>
            <person name="Ali S."/>
            <person name="Ferry J.G."/>
            <person name="Stingl U."/>
        </authorList>
    </citation>
    <scope>NUCLEOTIDE SEQUENCE [LARGE SCALE GENOMIC DNA]</scope>
    <source>
        <strain evidence="4 5">DSM 2657</strain>
    </source>
</reference>
<evidence type="ECO:0000256" key="1">
    <source>
        <dbReference type="ARBA" id="ARBA00022553"/>
    </source>
</evidence>
<evidence type="ECO:0000259" key="3">
    <source>
        <dbReference type="PROSITE" id="PS50110"/>
    </source>
</evidence>
<protein>
    <recommendedName>
        <fullName evidence="3">Response regulatory domain-containing protein</fullName>
    </recommendedName>
</protein>
<dbReference type="SUPFAM" id="SSF52172">
    <property type="entry name" value="CheY-like"/>
    <property type="match status" value="1"/>
</dbReference>
<dbReference type="EMBL" id="JRHO01000004">
    <property type="protein sequence ID" value="KGK99642.1"/>
    <property type="molecule type" value="Genomic_DNA"/>
</dbReference>
<dbReference type="PANTHER" id="PTHR44591">
    <property type="entry name" value="STRESS RESPONSE REGULATOR PROTEIN 1"/>
    <property type="match status" value="1"/>
</dbReference>
<comment type="caution">
    <text evidence="4">The sequence shown here is derived from an EMBL/GenBank/DDBJ whole genome shotgun (WGS) entry which is preliminary data.</text>
</comment>
<feature type="modified residue" description="4-aspartylphosphate" evidence="2">
    <location>
        <position position="55"/>
    </location>
</feature>
<dbReference type="PROSITE" id="PS50110">
    <property type="entry name" value="RESPONSE_REGULATORY"/>
    <property type="match status" value="1"/>
</dbReference>
<dbReference type="PANTHER" id="PTHR44591:SF3">
    <property type="entry name" value="RESPONSE REGULATORY DOMAIN-CONTAINING PROTEIN"/>
    <property type="match status" value="1"/>
</dbReference>
<evidence type="ECO:0000313" key="5">
    <source>
        <dbReference type="Proteomes" id="UP000029859"/>
    </source>
</evidence>
<proteinExistence type="predicted"/>
<sequence length="137" mass="15491">MKEKNILIVEDEMIVAMMIKLKLLDMGYKFAGHATSGEDAIRMVEEKKPDLIIIDIYLKGKMDGIEAATEILKSHFVPFIFLTGDPDKETRARASIANPAGYLQKPFMEEELEYVIESAFHKSKSPIFKQMAHDIAA</sequence>
<organism evidence="4 5">
    <name type="scientific">Methanococcoides methylutens</name>
    <dbReference type="NCBI Taxonomy" id="2226"/>
    <lineage>
        <taxon>Archaea</taxon>
        <taxon>Methanobacteriati</taxon>
        <taxon>Methanobacteriota</taxon>
        <taxon>Stenosarchaea group</taxon>
        <taxon>Methanomicrobia</taxon>
        <taxon>Methanosarcinales</taxon>
        <taxon>Methanosarcinaceae</taxon>
        <taxon>Methanococcoides</taxon>
    </lineage>
</organism>
<feature type="domain" description="Response regulatory" evidence="3">
    <location>
        <begin position="5"/>
        <end position="120"/>
    </location>
</feature>